<gene>
    <name evidence="3" type="ORF">NBR_LOCUS8749</name>
</gene>
<protein>
    <submittedName>
        <fullName evidence="5">FAM110_C domain-containing protein</fullName>
    </submittedName>
</protein>
<feature type="region of interest" description="Disordered" evidence="1">
    <location>
        <begin position="275"/>
        <end position="368"/>
    </location>
</feature>
<reference evidence="5" key="1">
    <citation type="submission" date="2016-04" db="UniProtKB">
        <authorList>
            <consortium name="WormBaseParasite"/>
        </authorList>
    </citation>
    <scope>IDENTIFICATION</scope>
</reference>
<evidence type="ECO:0000313" key="5">
    <source>
        <dbReference type="WBParaSite" id="NBR_0000874801-mRNA-1"/>
    </source>
</evidence>
<accession>A0A158QYN4</accession>
<feature type="region of interest" description="Disordered" evidence="1">
    <location>
        <begin position="102"/>
        <end position="198"/>
    </location>
</feature>
<evidence type="ECO:0000259" key="2">
    <source>
        <dbReference type="Pfam" id="PF14160"/>
    </source>
</evidence>
<sequence length="391" mass="43517">MLDRYLKVKTNMCCLADKQMKCPLASSPTAAELLEESKKLYVKTDVLRQRRIEPGQPRLFQSTDDEDHPTCHKLPSPSATGAIPHIPSTRSAFRVVRETQFPKNHRGGPLQQQQSTSHPIAAVEPFPPPPLPRSSSLAQNQAASAQPELKPTPKPRLSIMRSMLDLSRMEDEQPRPKPRRKVLLSDQNERRPTDFSKQLVVDDLQNSPLAFRKRVTTKSSPNISAPSVAALKRRGHASRSATPVVLNEDPSVMFPVMDESERDFLQAAVRLTYSTDDEDSAPSSPSGGHLSVEKSCFLPSPTIDSGRPNSDDEDRRTHPCSTKSLDDGFFDSSTLRKEEETSSEALTSVSNLQKEPGDYVPEEEDRGRDVSVLERNARVMRWIRGCGVLSS</sequence>
<feature type="domain" description="Centrosome-associated FAM110 C-terminal" evidence="2">
    <location>
        <begin position="338"/>
        <end position="386"/>
    </location>
</feature>
<organism evidence="5">
    <name type="scientific">Nippostrongylus brasiliensis</name>
    <name type="common">Rat hookworm</name>
    <dbReference type="NCBI Taxonomy" id="27835"/>
    <lineage>
        <taxon>Eukaryota</taxon>
        <taxon>Metazoa</taxon>
        <taxon>Ecdysozoa</taxon>
        <taxon>Nematoda</taxon>
        <taxon>Chromadorea</taxon>
        <taxon>Rhabditida</taxon>
        <taxon>Rhabditina</taxon>
        <taxon>Rhabditomorpha</taxon>
        <taxon>Strongyloidea</taxon>
        <taxon>Heligmosomidae</taxon>
        <taxon>Nippostrongylus</taxon>
    </lineage>
</organism>
<dbReference type="Pfam" id="PF14160">
    <property type="entry name" value="FAM110_C"/>
    <property type="match status" value="1"/>
</dbReference>
<reference evidence="3 4" key="2">
    <citation type="submission" date="2018-11" db="EMBL/GenBank/DDBJ databases">
        <authorList>
            <consortium name="Pathogen Informatics"/>
        </authorList>
    </citation>
    <scope>NUCLEOTIDE SEQUENCE [LARGE SCALE GENOMIC DNA]</scope>
</reference>
<dbReference type="EMBL" id="UYSL01020047">
    <property type="protein sequence ID" value="VDL72338.1"/>
    <property type="molecule type" value="Genomic_DNA"/>
</dbReference>
<feature type="compositionally biased region" description="Low complexity" evidence="1">
    <location>
        <begin position="134"/>
        <end position="146"/>
    </location>
</feature>
<dbReference type="WBParaSite" id="NBR_0000874801-mRNA-1">
    <property type="protein sequence ID" value="NBR_0000874801-mRNA-1"/>
    <property type="gene ID" value="NBR_0000874801"/>
</dbReference>
<keyword evidence="4" id="KW-1185">Reference proteome</keyword>
<evidence type="ECO:0000256" key="1">
    <source>
        <dbReference type="SAM" id="MobiDB-lite"/>
    </source>
</evidence>
<evidence type="ECO:0000313" key="3">
    <source>
        <dbReference type="EMBL" id="VDL72338.1"/>
    </source>
</evidence>
<dbReference type="Proteomes" id="UP000271162">
    <property type="component" value="Unassembled WGS sequence"/>
</dbReference>
<feature type="region of interest" description="Disordered" evidence="1">
    <location>
        <begin position="52"/>
        <end position="86"/>
    </location>
</feature>
<dbReference type="OMA" id="ARVMRWI"/>
<dbReference type="AlphaFoldDB" id="A0A158QYN4"/>
<evidence type="ECO:0000313" key="4">
    <source>
        <dbReference type="Proteomes" id="UP000271162"/>
    </source>
</evidence>
<feature type="compositionally biased region" description="Polar residues" evidence="1">
    <location>
        <begin position="343"/>
        <end position="353"/>
    </location>
</feature>
<proteinExistence type="predicted"/>
<name>A0A158QYN4_NIPBR</name>
<dbReference type="InterPro" id="IPR025741">
    <property type="entry name" value="FAM110_C"/>
</dbReference>